<proteinExistence type="inferred from homology"/>
<dbReference type="InterPro" id="IPR016181">
    <property type="entry name" value="Acyl_CoA_acyltransferase"/>
</dbReference>
<reference evidence="3 4" key="1">
    <citation type="journal article" date="2021" name="BMC Genomics">
        <title>Datura genome reveals duplications of psychoactive alkaloid biosynthetic genes and high mutation rate following tissue culture.</title>
        <authorList>
            <person name="Rajewski A."/>
            <person name="Carter-House D."/>
            <person name="Stajich J."/>
            <person name="Litt A."/>
        </authorList>
    </citation>
    <scope>NUCLEOTIDE SEQUENCE [LARGE SCALE GENOMIC DNA]</scope>
    <source>
        <strain evidence="3">AR-01</strain>
    </source>
</reference>
<comment type="subunit">
    <text evidence="1">Homodimer.</text>
</comment>
<accession>A0ABS8TE60</accession>
<comment type="pathway">
    <text evidence="1">Nucleotide-sugar biosynthesis; UDP-N-acetyl-alpha-D-glucosamine biosynthesis; N-acetyl-alpha-D-glucosamine 1-phosphate from alpha-D-glucosamine 6-phosphate (route I): step 1/2.</text>
</comment>
<dbReference type="InterPro" id="IPR000182">
    <property type="entry name" value="GNAT_dom"/>
</dbReference>
<evidence type="ECO:0000313" key="3">
    <source>
        <dbReference type="EMBL" id="MCD7469707.1"/>
    </source>
</evidence>
<keyword evidence="4" id="KW-1185">Reference proteome</keyword>
<dbReference type="PANTHER" id="PTHR13355">
    <property type="entry name" value="GLUCOSAMINE 6-PHOSPHATE N-ACETYLTRANSFERASE"/>
    <property type="match status" value="1"/>
</dbReference>
<keyword evidence="1" id="KW-0012">Acyltransferase</keyword>
<evidence type="ECO:0000259" key="2">
    <source>
        <dbReference type="Pfam" id="PF00583"/>
    </source>
</evidence>
<evidence type="ECO:0000313" key="4">
    <source>
        <dbReference type="Proteomes" id="UP000823775"/>
    </source>
</evidence>
<dbReference type="EMBL" id="JACEIK010001471">
    <property type="protein sequence ID" value="MCD7469707.1"/>
    <property type="molecule type" value="Genomic_DNA"/>
</dbReference>
<comment type="catalytic activity">
    <reaction evidence="1">
        <text>D-glucosamine 6-phosphate + acetyl-CoA = N-acetyl-D-glucosamine 6-phosphate + CoA + H(+)</text>
        <dbReference type="Rhea" id="RHEA:10292"/>
        <dbReference type="ChEBI" id="CHEBI:15378"/>
        <dbReference type="ChEBI" id="CHEBI:57287"/>
        <dbReference type="ChEBI" id="CHEBI:57288"/>
        <dbReference type="ChEBI" id="CHEBI:57513"/>
        <dbReference type="ChEBI" id="CHEBI:58725"/>
        <dbReference type="EC" id="2.3.1.4"/>
    </reaction>
</comment>
<sequence length="227" mass="25692">MIDTIQEEKEIKVGDSTANNLSMAMEGWEMKLIDSAAQPVQKTTSYHCELPLTTCLKAMMQSENSIENAFHICKLEISDKKKDFIELLRQLTYLVIEDVRSGKIVAIGSVFLEKKFVRNCGKARHIEDVVVDSSACGMQSGKIIFEYLADHAHSMGCIKRWNWRRPSSHNSNGVIVLCAGVIFSAATYDGDVKSLWFAPITQWPAYMLYLSASRNRCFYVVDNFDNK</sequence>
<dbReference type="PANTHER" id="PTHR13355:SF11">
    <property type="entry name" value="GLUCOSAMINE 6-PHOSPHATE N-ACETYLTRANSFERASE"/>
    <property type="match status" value="1"/>
</dbReference>
<name>A0ABS8TE60_DATST</name>
<dbReference type="Pfam" id="PF00583">
    <property type="entry name" value="Acetyltransf_1"/>
    <property type="match status" value="1"/>
</dbReference>
<organism evidence="3 4">
    <name type="scientific">Datura stramonium</name>
    <name type="common">Jimsonweed</name>
    <name type="synonym">Common thornapple</name>
    <dbReference type="NCBI Taxonomy" id="4076"/>
    <lineage>
        <taxon>Eukaryota</taxon>
        <taxon>Viridiplantae</taxon>
        <taxon>Streptophyta</taxon>
        <taxon>Embryophyta</taxon>
        <taxon>Tracheophyta</taxon>
        <taxon>Spermatophyta</taxon>
        <taxon>Magnoliopsida</taxon>
        <taxon>eudicotyledons</taxon>
        <taxon>Gunneridae</taxon>
        <taxon>Pentapetalae</taxon>
        <taxon>asterids</taxon>
        <taxon>lamiids</taxon>
        <taxon>Solanales</taxon>
        <taxon>Solanaceae</taxon>
        <taxon>Solanoideae</taxon>
        <taxon>Datureae</taxon>
        <taxon>Datura</taxon>
    </lineage>
</organism>
<dbReference type="Proteomes" id="UP000823775">
    <property type="component" value="Unassembled WGS sequence"/>
</dbReference>
<feature type="domain" description="N-acetyltransferase" evidence="2">
    <location>
        <begin position="89"/>
        <end position="170"/>
    </location>
</feature>
<gene>
    <name evidence="3" type="ORF">HAX54_008872</name>
</gene>
<dbReference type="SUPFAM" id="SSF55729">
    <property type="entry name" value="Acyl-CoA N-acyltransferases (Nat)"/>
    <property type="match status" value="1"/>
</dbReference>
<dbReference type="EC" id="2.3.1.4" evidence="1"/>
<protein>
    <recommendedName>
        <fullName evidence="1">Glucosamine 6-phosphate N-acetyltransferase</fullName>
        <ecNumber evidence="1">2.3.1.4</ecNumber>
    </recommendedName>
</protein>
<comment type="similarity">
    <text evidence="1">Belongs to the acetyltransferase family. GNA1 subfamily.</text>
</comment>
<keyword evidence="1" id="KW-0808">Transferase</keyword>
<dbReference type="InterPro" id="IPR039143">
    <property type="entry name" value="GNPNAT1-like"/>
</dbReference>
<evidence type="ECO:0000256" key="1">
    <source>
        <dbReference type="RuleBase" id="RU365086"/>
    </source>
</evidence>
<dbReference type="Gene3D" id="3.40.630.30">
    <property type="match status" value="1"/>
</dbReference>
<comment type="caution">
    <text evidence="3">The sequence shown here is derived from an EMBL/GenBank/DDBJ whole genome shotgun (WGS) entry which is preliminary data.</text>
</comment>